<reference evidence="1 2" key="1">
    <citation type="submission" date="2019-02" db="EMBL/GenBank/DDBJ databases">
        <title>Deep-cultivation of Planctomycetes and their phenomic and genomic characterization uncovers novel biology.</title>
        <authorList>
            <person name="Wiegand S."/>
            <person name="Jogler M."/>
            <person name="Boedeker C."/>
            <person name="Pinto D."/>
            <person name="Vollmers J."/>
            <person name="Rivas-Marin E."/>
            <person name="Kohn T."/>
            <person name="Peeters S.H."/>
            <person name="Heuer A."/>
            <person name="Rast P."/>
            <person name="Oberbeckmann S."/>
            <person name="Bunk B."/>
            <person name="Jeske O."/>
            <person name="Meyerdierks A."/>
            <person name="Storesund J.E."/>
            <person name="Kallscheuer N."/>
            <person name="Luecker S."/>
            <person name="Lage O.M."/>
            <person name="Pohl T."/>
            <person name="Merkel B.J."/>
            <person name="Hornburger P."/>
            <person name="Mueller R.-W."/>
            <person name="Bruemmer F."/>
            <person name="Labrenz M."/>
            <person name="Spormann A.M."/>
            <person name="Op den Camp H."/>
            <person name="Overmann J."/>
            <person name="Amann R."/>
            <person name="Jetten M.S.M."/>
            <person name="Mascher T."/>
            <person name="Medema M.H."/>
            <person name="Devos D.P."/>
            <person name="Kaster A.-K."/>
            <person name="Ovreas L."/>
            <person name="Rohde M."/>
            <person name="Galperin M.Y."/>
            <person name="Jogler C."/>
        </authorList>
    </citation>
    <scope>NUCLEOTIDE SEQUENCE [LARGE SCALE GENOMIC DNA]</scope>
    <source>
        <strain evidence="1 2">Poly30</strain>
    </source>
</reference>
<dbReference type="EMBL" id="CP036434">
    <property type="protein sequence ID" value="QDV06222.1"/>
    <property type="molecule type" value="Genomic_DNA"/>
</dbReference>
<organism evidence="1 2">
    <name type="scientific">Saltatorellus ferox</name>
    <dbReference type="NCBI Taxonomy" id="2528018"/>
    <lineage>
        <taxon>Bacteria</taxon>
        <taxon>Pseudomonadati</taxon>
        <taxon>Planctomycetota</taxon>
        <taxon>Planctomycetia</taxon>
        <taxon>Planctomycetia incertae sedis</taxon>
        <taxon>Saltatorellus</taxon>
    </lineage>
</organism>
<evidence type="ECO:0000313" key="1">
    <source>
        <dbReference type="EMBL" id="QDV06222.1"/>
    </source>
</evidence>
<accession>A0A518EQ58</accession>
<dbReference type="AlphaFoldDB" id="A0A518EQ58"/>
<dbReference type="Proteomes" id="UP000320390">
    <property type="component" value="Chromosome"/>
</dbReference>
<dbReference type="RefSeq" id="WP_145196213.1">
    <property type="nucleotide sequence ID" value="NZ_CP036434.1"/>
</dbReference>
<keyword evidence="2" id="KW-1185">Reference proteome</keyword>
<sequence length="147" mass="15717">MSNDFPPYELTNPSAAHEVQEAAPPSDAPVSVYSGLVFATTGQMACYELNAPLDQVALTPAVALRIAAVLRETLQYGDLRERDHAVQVWSASEAAAMPHGRVLVSESCIQFGIEPLGAGALVTVQWAYVPGLILALENAANWLISQR</sequence>
<gene>
    <name evidence="1" type="ORF">Poly30_17290</name>
</gene>
<evidence type="ECO:0000313" key="2">
    <source>
        <dbReference type="Proteomes" id="UP000320390"/>
    </source>
</evidence>
<proteinExistence type="predicted"/>
<name>A0A518EQ58_9BACT</name>
<protein>
    <submittedName>
        <fullName evidence="1">Uncharacterized protein</fullName>
    </submittedName>
</protein>